<protein>
    <recommendedName>
        <fullName evidence="7">DM domain-containing protein</fullName>
    </recommendedName>
</protein>
<proteinExistence type="inferred from homology"/>
<evidence type="ECO:0000256" key="1">
    <source>
        <dbReference type="ARBA" id="ARBA00006834"/>
    </source>
</evidence>
<dbReference type="Gene3D" id="4.10.1040.10">
    <property type="entry name" value="DM DNA-binding domain"/>
    <property type="match status" value="1"/>
</dbReference>
<dbReference type="PANTHER" id="PTHR12322">
    <property type="entry name" value="DOUBLESEX AND MAB-3 RELATED TRANSCRIPTION FACTOR DMRT"/>
    <property type="match status" value="1"/>
</dbReference>
<evidence type="ECO:0000256" key="6">
    <source>
        <dbReference type="PROSITE-ProRule" id="PRU00070"/>
    </source>
</evidence>
<keyword evidence="2 6" id="KW-0479">Metal-binding</keyword>
<sequence>MKPSTVFEEGTASSAAGQRRPKCARCRNHGYIAWLKGHKKDCPFGNCDCAKCGLIAERQRVMAKQVALKRQQAAEDSLALGLSTAVTGKKFKYLPPGPILSALLAENTEKSVNVNDTDDNRAKRKASLDLLMKLCPDRKRSVLELVFSRCDESLMSAIENCLDTIKDGINEEDEEVHIVAGSAFSPPAAHQASSRIIPPVPSLPPPILPTTPSCPFYAAPTFGFNSVLLPPPHDILCEQCNKKD</sequence>
<dbReference type="InterPro" id="IPR001275">
    <property type="entry name" value="DM_DNA-bd"/>
</dbReference>
<dbReference type="SUPFAM" id="SSF82927">
    <property type="entry name" value="Cysteine-rich DNA binding domain, (DM domain)"/>
    <property type="match status" value="1"/>
</dbReference>
<keyword evidence="9" id="KW-1185">Reference proteome</keyword>
<dbReference type="GO" id="GO:0005634">
    <property type="term" value="C:nucleus"/>
    <property type="evidence" value="ECO:0007669"/>
    <property type="project" value="UniProtKB-SubCell"/>
</dbReference>
<comment type="similarity">
    <text evidence="1">Belongs to the DMRT family.</text>
</comment>
<evidence type="ECO:0000259" key="7">
    <source>
        <dbReference type="PROSITE" id="PS50809"/>
    </source>
</evidence>
<dbReference type="InterPro" id="IPR026607">
    <property type="entry name" value="DMRT"/>
</dbReference>
<feature type="DNA-binding region" description="DM" evidence="6">
    <location>
        <begin position="23"/>
        <end position="70"/>
    </location>
</feature>
<comment type="caution">
    <text evidence="8">The sequence shown here is derived from an EMBL/GenBank/DDBJ whole genome shotgun (WGS) entry which is preliminary data.</text>
</comment>
<dbReference type="InterPro" id="IPR005173">
    <property type="entry name" value="DMA"/>
</dbReference>
<dbReference type="GO" id="GO:0046872">
    <property type="term" value="F:metal ion binding"/>
    <property type="evidence" value="ECO:0007669"/>
    <property type="project" value="UniProtKB-KW"/>
</dbReference>
<dbReference type="AlphaFoldDB" id="A0AAW1CTQ8"/>
<evidence type="ECO:0000256" key="3">
    <source>
        <dbReference type="ARBA" id="ARBA00022833"/>
    </source>
</evidence>
<accession>A0AAW1CTQ8</accession>
<dbReference type="SMART" id="SM00301">
    <property type="entry name" value="DM"/>
    <property type="match status" value="1"/>
</dbReference>
<dbReference type="Pfam" id="PF03474">
    <property type="entry name" value="DMA"/>
    <property type="match status" value="1"/>
</dbReference>
<dbReference type="InterPro" id="IPR036407">
    <property type="entry name" value="DM_DNA-bd_sf"/>
</dbReference>
<dbReference type="GO" id="GO:0007548">
    <property type="term" value="P:sex differentiation"/>
    <property type="evidence" value="ECO:0007669"/>
    <property type="project" value="TreeGrafter"/>
</dbReference>
<dbReference type="EMBL" id="JAPXFL010000009">
    <property type="protein sequence ID" value="KAK9501821.1"/>
    <property type="molecule type" value="Genomic_DNA"/>
</dbReference>
<dbReference type="Proteomes" id="UP001461498">
    <property type="component" value="Unassembled WGS sequence"/>
</dbReference>
<comment type="subcellular location">
    <subcellularLocation>
        <location evidence="6">Nucleus</location>
    </subcellularLocation>
</comment>
<dbReference type="PROSITE" id="PS40000">
    <property type="entry name" value="DM_1"/>
    <property type="match status" value="1"/>
</dbReference>
<keyword evidence="3 6" id="KW-0862">Zinc</keyword>
<keyword evidence="4 6" id="KW-0238">DNA-binding</keyword>
<dbReference type="GO" id="GO:0000978">
    <property type="term" value="F:RNA polymerase II cis-regulatory region sequence-specific DNA binding"/>
    <property type="evidence" value="ECO:0007669"/>
    <property type="project" value="TreeGrafter"/>
</dbReference>
<evidence type="ECO:0000313" key="8">
    <source>
        <dbReference type="EMBL" id="KAK9501821.1"/>
    </source>
</evidence>
<organism evidence="8 9">
    <name type="scientific">Rhynocoris fuscipes</name>
    <dbReference type="NCBI Taxonomy" id="488301"/>
    <lineage>
        <taxon>Eukaryota</taxon>
        <taxon>Metazoa</taxon>
        <taxon>Ecdysozoa</taxon>
        <taxon>Arthropoda</taxon>
        <taxon>Hexapoda</taxon>
        <taxon>Insecta</taxon>
        <taxon>Pterygota</taxon>
        <taxon>Neoptera</taxon>
        <taxon>Paraneoptera</taxon>
        <taxon>Hemiptera</taxon>
        <taxon>Heteroptera</taxon>
        <taxon>Panheteroptera</taxon>
        <taxon>Cimicomorpha</taxon>
        <taxon>Reduviidae</taxon>
        <taxon>Harpactorinae</taxon>
        <taxon>Harpactorini</taxon>
        <taxon>Rhynocoris</taxon>
    </lineage>
</organism>
<dbReference type="FunFam" id="4.10.1040.10:FF:000001">
    <property type="entry name" value="doublesex- and mab-3-related transcription factor 1"/>
    <property type="match status" value="1"/>
</dbReference>
<dbReference type="PANTHER" id="PTHR12322:SF53">
    <property type="entry name" value="DOUBLESEX-MAB RELATED 11E"/>
    <property type="match status" value="1"/>
</dbReference>
<evidence type="ECO:0000256" key="4">
    <source>
        <dbReference type="ARBA" id="ARBA00023125"/>
    </source>
</evidence>
<keyword evidence="5 6" id="KW-0539">Nucleus</keyword>
<gene>
    <name evidence="8" type="ORF">O3M35_012480</name>
</gene>
<dbReference type="PROSITE" id="PS50809">
    <property type="entry name" value="DM_2"/>
    <property type="match status" value="1"/>
</dbReference>
<dbReference type="GO" id="GO:0000981">
    <property type="term" value="F:DNA-binding transcription factor activity, RNA polymerase II-specific"/>
    <property type="evidence" value="ECO:0007669"/>
    <property type="project" value="TreeGrafter"/>
</dbReference>
<name>A0AAW1CTQ8_9HEMI</name>
<evidence type="ECO:0000313" key="9">
    <source>
        <dbReference type="Proteomes" id="UP001461498"/>
    </source>
</evidence>
<dbReference type="Pfam" id="PF00751">
    <property type="entry name" value="DM"/>
    <property type="match status" value="1"/>
</dbReference>
<reference evidence="8 9" key="1">
    <citation type="submission" date="2022-12" db="EMBL/GenBank/DDBJ databases">
        <title>Chromosome-level genome assembly of true bugs.</title>
        <authorList>
            <person name="Ma L."/>
            <person name="Li H."/>
        </authorList>
    </citation>
    <scope>NUCLEOTIDE SEQUENCE [LARGE SCALE GENOMIC DNA]</scope>
    <source>
        <strain evidence="8">Lab_2022b</strain>
    </source>
</reference>
<evidence type="ECO:0000256" key="5">
    <source>
        <dbReference type="ARBA" id="ARBA00023242"/>
    </source>
</evidence>
<evidence type="ECO:0000256" key="2">
    <source>
        <dbReference type="ARBA" id="ARBA00022723"/>
    </source>
</evidence>
<feature type="domain" description="DM" evidence="7">
    <location>
        <begin position="23"/>
        <end position="70"/>
    </location>
</feature>